<dbReference type="AlphaFoldDB" id="A0A1G2IE88"/>
<proteinExistence type="predicted"/>
<gene>
    <name evidence="1" type="ORF">A2998_00965</name>
</gene>
<dbReference type="EMBL" id="MHOZ01000028">
    <property type="protein sequence ID" value="OGZ73023.1"/>
    <property type="molecule type" value="Genomic_DNA"/>
</dbReference>
<protein>
    <submittedName>
        <fullName evidence="1">Uncharacterized protein</fullName>
    </submittedName>
</protein>
<name>A0A1G2IE88_9BACT</name>
<comment type="caution">
    <text evidence="1">The sequence shown here is derived from an EMBL/GenBank/DDBJ whole genome shotgun (WGS) entry which is preliminary data.</text>
</comment>
<organism evidence="1 2">
    <name type="scientific">Candidatus Staskawiczbacteria bacterium RIFCSPLOWO2_01_FULL_37_25b</name>
    <dbReference type="NCBI Taxonomy" id="1802213"/>
    <lineage>
        <taxon>Bacteria</taxon>
        <taxon>Candidatus Staskawicziibacteriota</taxon>
    </lineage>
</organism>
<evidence type="ECO:0000313" key="1">
    <source>
        <dbReference type="EMBL" id="OGZ73023.1"/>
    </source>
</evidence>
<accession>A0A1G2IE88</accession>
<reference evidence="1 2" key="1">
    <citation type="journal article" date="2016" name="Nat. Commun.">
        <title>Thousands of microbial genomes shed light on interconnected biogeochemical processes in an aquifer system.</title>
        <authorList>
            <person name="Anantharaman K."/>
            <person name="Brown C.T."/>
            <person name="Hug L.A."/>
            <person name="Sharon I."/>
            <person name="Castelle C.J."/>
            <person name="Probst A.J."/>
            <person name="Thomas B.C."/>
            <person name="Singh A."/>
            <person name="Wilkins M.J."/>
            <person name="Karaoz U."/>
            <person name="Brodie E.L."/>
            <person name="Williams K.H."/>
            <person name="Hubbard S.S."/>
            <person name="Banfield J.F."/>
        </authorList>
    </citation>
    <scope>NUCLEOTIDE SEQUENCE [LARGE SCALE GENOMIC DNA]</scope>
</reference>
<evidence type="ECO:0000313" key="2">
    <source>
        <dbReference type="Proteomes" id="UP000178826"/>
    </source>
</evidence>
<sequence>MYSFEQLHTAAKIIRADGVDGIQSASRLVGRDVALGMLILFLRLAHNETRGWPDSEDTEEKVNEILQREGLLNIIQYSPTSGQGIVYDGNDVTHIVTVDKMYEPESAQGTHLGMWLQGPNDYRIIPAGPFPFRKAYDEMNQAHEEAREILLKRLRTNP</sequence>
<dbReference type="Proteomes" id="UP000178826">
    <property type="component" value="Unassembled WGS sequence"/>
</dbReference>